<dbReference type="GO" id="GO:0000166">
    <property type="term" value="F:nucleotide binding"/>
    <property type="evidence" value="ECO:0007669"/>
    <property type="project" value="UniProtKB-KW"/>
</dbReference>
<dbReference type="eggNOG" id="COG0617">
    <property type="taxonomic scope" value="Bacteria"/>
</dbReference>
<gene>
    <name evidence="10" type="ORF">CARG_09630</name>
</gene>
<dbReference type="InterPro" id="IPR003607">
    <property type="entry name" value="HD/PDEase_dom"/>
</dbReference>
<dbReference type="PATRIC" id="fig|1348662.3.peg.1904"/>
<dbReference type="GO" id="GO:0016779">
    <property type="term" value="F:nucleotidyltransferase activity"/>
    <property type="evidence" value="ECO:0007669"/>
    <property type="project" value="UniProtKB-KW"/>
</dbReference>
<evidence type="ECO:0000256" key="8">
    <source>
        <dbReference type="SAM" id="Coils"/>
    </source>
</evidence>
<dbReference type="RefSeq" id="WP_021012414.1">
    <property type="nucleotide sequence ID" value="NC_022198.1"/>
</dbReference>
<dbReference type="InterPro" id="IPR014065">
    <property type="entry name" value="tRNA_adenylyltransferase"/>
</dbReference>
<evidence type="ECO:0000256" key="3">
    <source>
        <dbReference type="ARBA" id="ARBA00022694"/>
    </source>
</evidence>
<organism evidence="10 11">
    <name type="scientific">Corynebacterium argentoratense DSM 44202</name>
    <dbReference type="NCBI Taxonomy" id="1348662"/>
    <lineage>
        <taxon>Bacteria</taxon>
        <taxon>Bacillati</taxon>
        <taxon>Actinomycetota</taxon>
        <taxon>Actinomycetes</taxon>
        <taxon>Mycobacteriales</taxon>
        <taxon>Corynebacteriaceae</taxon>
        <taxon>Corynebacterium</taxon>
    </lineage>
</organism>
<dbReference type="STRING" id="1348662.CARG_09630"/>
<reference evidence="10 11" key="1">
    <citation type="journal article" date="2013" name="Genome Announc.">
        <title>Whole-Genome Sequence of the Clinical Strain Corynebacterium argentoratense DSM 44202, Isolated from a Human Throat Specimen.</title>
        <authorList>
            <person name="Bomholt C."/>
            <person name="Glaub A."/>
            <person name="Gravermann K."/>
            <person name="Albersmeier A."/>
            <person name="Brinkrolf K."/>
            <person name="Ruckert C."/>
            <person name="Tauch A."/>
        </authorList>
    </citation>
    <scope>NUCLEOTIDE SEQUENCE [LARGE SCALE GENOMIC DNA]</scope>
    <source>
        <strain evidence="10">DSM 44202</strain>
    </source>
</reference>
<dbReference type="Pfam" id="PF12627">
    <property type="entry name" value="PolyA_pol_RNAbd"/>
    <property type="match status" value="1"/>
</dbReference>
<dbReference type="HOGENOM" id="CLU_015961_6_1_11"/>
<dbReference type="PANTHER" id="PTHR46173:SF1">
    <property type="entry name" value="CCA TRNA NUCLEOTIDYLTRANSFERASE 1, MITOCHONDRIAL"/>
    <property type="match status" value="1"/>
</dbReference>
<evidence type="ECO:0000313" key="10">
    <source>
        <dbReference type="EMBL" id="AGU16017.1"/>
    </source>
</evidence>
<dbReference type="SUPFAM" id="SSF81891">
    <property type="entry name" value="Poly A polymerase C-terminal region-like"/>
    <property type="match status" value="1"/>
</dbReference>
<keyword evidence="8" id="KW-0175">Coiled coil</keyword>
<keyword evidence="3" id="KW-0819">tRNA processing</keyword>
<dbReference type="CDD" id="cd00077">
    <property type="entry name" value="HDc"/>
    <property type="match status" value="1"/>
</dbReference>
<keyword evidence="2" id="KW-0808">Transferase</keyword>
<dbReference type="Pfam" id="PF01966">
    <property type="entry name" value="HD"/>
    <property type="match status" value="1"/>
</dbReference>
<accession>U3H016</accession>
<dbReference type="NCBIfam" id="TIGR00277">
    <property type="entry name" value="HDIG"/>
    <property type="match status" value="1"/>
</dbReference>
<dbReference type="Gene3D" id="3.30.460.10">
    <property type="entry name" value="Beta Polymerase, domain 2"/>
    <property type="match status" value="1"/>
</dbReference>
<evidence type="ECO:0000313" key="11">
    <source>
        <dbReference type="Proteomes" id="UP000016943"/>
    </source>
</evidence>
<keyword evidence="11" id="KW-1185">Reference proteome</keyword>
<dbReference type="AlphaFoldDB" id="U3H016"/>
<evidence type="ECO:0000256" key="1">
    <source>
        <dbReference type="ARBA" id="ARBA00001946"/>
    </source>
</evidence>
<evidence type="ECO:0000256" key="7">
    <source>
        <dbReference type="ARBA" id="ARBA00022842"/>
    </source>
</evidence>
<keyword evidence="7" id="KW-0460">Magnesium</keyword>
<feature type="coiled-coil region" evidence="8">
    <location>
        <begin position="392"/>
        <end position="419"/>
    </location>
</feature>
<dbReference type="KEGG" id="caz:CARG_09630"/>
<protein>
    <recommendedName>
        <fullName evidence="9">HD/PDEase domain-containing protein</fullName>
    </recommendedName>
</protein>
<dbReference type="CDD" id="cd05398">
    <property type="entry name" value="NT_ClassII-CCAase"/>
    <property type="match status" value="1"/>
</dbReference>
<dbReference type="InterPro" id="IPR032828">
    <property type="entry name" value="PolyA_RNA-bd"/>
</dbReference>
<dbReference type="EMBL" id="CP006365">
    <property type="protein sequence ID" value="AGU16017.1"/>
    <property type="molecule type" value="Genomic_DNA"/>
</dbReference>
<dbReference type="OrthoDB" id="9805698at2"/>
<evidence type="ECO:0000256" key="5">
    <source>
        <dbReference type="ARBA" id="ARBA00022723"/>
    </source>
</evidence>
<evidence type="ECO:0000256" key="6">
    <source>
        <dbReference type="ARBA" id="ARBA00022741"/>
    </source>
</evidence>
<dbReference type="InterPro" id="IPR050264">
    <property type="entry name" value="Bact_CCA-adding_enz_type3_sf"/>
</dbReference>
<dbReference type="InterPro" id="IPR006674">
    <property type="entry name" value="HD_domain"/>
</dbReference>
<dbReference type="InterPro" id="IPR043519">
    <property type="entry name" value="NT_sf"/>
</dbReference>
<evidence type="ECO:0000256" key="4">
    <source>
        <dbReference type="ARBA" id="ARBA00022695"/>
    </source>
</evidence>
<dbReference type="GO" id="GO:0046872">
    <property type="term" value="F:metal ion binding"/>
    <property type="evidence" value="ECO:0007669"/>
    <property type="project" value="UniProtKB-KW"/>
</dbReference>
<evidence type="ECO:0000256" key="2">
    <source>
        <dbReference type="ARBA" id="ARBA00022679"/>
    </source>
</evidence>
<keyword evidence="5" id="KW-0479">Metal-binding</keyword>
<dbReference type="SUPFAM" id="SSF81301">
    <property type="entry name" value="Nucleotidyltransferase"/>
    <property type="match status" value="1"/>
</dbReference>
<evidence type="ECO:0000259" key="9">
    <source>
        <dbReference type="SMART" id="SM00471"/>
    </source>
</evidence>
<keyword evidence="6" id="KW-0547">Nucleotide-binding</keyword>
<feature type="domain" description="HD/PDEase" evidence="9">
    <location>
        <begin position="259"/>
        <end position="414"/>
    </location>
</feature>
<dbReference type="Pfam" id="PF01743">
    <property type="entry name" value="PolyA_pol"/>
    <property type="match status" value="1"/>
</dbReference>
<dbReference type="Gene3D" id="1.10.3090.10">
    <property type="entry name" value="cca-adding enzyme, domain 2"/>
    <property type="match status" value="1"/>
</dbReference>
<dbReference type="NCBIfam" id="TIGR02692">
    <property type="entry name" value="tRNA_CCA_actino"/>
    <property type="match status" value="1"/>
</dbReference>
<dbReference type="PANTHER" id="PTHR46173">
    <property type="entry name" value="CCA TRNA NUCLEOTIDYLTRANSFERASE 1, MITOCHONDRIAL"/>
    <property type="match status" value="1"/>
</dbReference>
<dbReference type="GO" id="GO:0000049">
    <property type="term" value="F:tRNA binding"/>
    <property type="evidence" value="ECO:0007669"/>
    <property type="project" value="TreeGrafter"/>
</dbReference>
<proteinExistence type="predicted"/>
<dbReference type="SMART" id="SM00471">
    <property type="entry name" value="HDc"/>
    <property type="match status" value="1"/>
</dbReference>
<dbReference type="FunFam" id="1.10.3090.10:FF:000002">
    <property type="entry name" value="CCA tRNA nucleotidyltransferase"/>
    <property type="match status" value="1"/>
</dbReference>
<dbReference type="InterPro" id="IPR002646">
    <property type="entry name" value="PolA_pol_head_dom"/>
</dbReference>
<dbReference type="InterPro" id="IPR006675">
    <property type="entry name" value="HDIG_dom"/>
</dbReference>
<dbReference type="GO" id="GO:0008033">
    <property type="term" value="P:tRNA processing"/>
    <property type="evidence" value="ECO:0007669"/>
    <property type="project" value="UniProtKB-KW"/>
</dbReference>
<sequence>MTQHDSRQPAPTPTDIAEALKPIQKLGELFAQAGHPIYLVGGSVRDLYLGRLGTDYDLTTPARPEITQQILQKYCNTVWDTGIRYGTISGEHDGLQIEITTFRSDNYDGITRNPDVQYGDTLEEDLIRRDFTCNALALDLNTHQLHDPLNGLQALKDHLLDTPQLPQVSFNDDPLRMLRAARFTSQLGFTVTPRVHQAMTSMAQEINRISTERITTELNKLITGDHPEQGIDLLVTTGLANHIIPEIPALQLTPDEHHQHKDVYAHSLTVLRQAIDQETQGPDLILRWAALLHDIGKPNTRGTKPGGGVTFHQHEVEGAKLTRRRLRALKFPKQHIKDISQLVYLHMRFYGYSDNQWTDSAVRRYVNDAEHLLDKLNTIVRADVTTRNKRKATRLRKAMDNLETRITELKQQENLAKVRPDLDGNAIMNILGLPPGPHIGKAWNHLKELRLEHGPMTPEEAEAALLTWYEQEFK</sequence>
<keyword evidence="4" id="KW-0548">Nucleotidyltransferase</keyword>
<dbReference type="GeneID" id="78250646"/>
<name>U3H016_9CORY</name>
<comment type="cofactor">
    <cofactor evidence="1">
        <name>Mg(2+)</name>
        <dbReference type="ChEBI" id="CHEBI:18420"/>
    </cofactor>
</comment>
<dbReference type="Proteomes" id="UP000016943">
    <property type="component" value="Chromosome"/>
</dbReference>